<accession>A0A4V6I7S3</accession>
<evidence type="ECO:0000313" key="2">
    <source>
        <dbReference type="Proteomes" id="UP000298663"/>
    </source>
</evidence>
<keyword evidence="2" id="KW-1185">Reference proteome</keyword>
<proteinExistence type="predicted"/>
<dbReference type="EMBL" id="AZBU02000001">
    <property type="protein sequence ID" value="TMS36333.1"/>
    <property type="molecule type" value="Genomic_DNA"/>
</dbReference>
<name>A0A4V6I7S3_STECR</name>
<protein>
    <submittedName>
        <fullName evidence="1">Uncharacterized protein</fullName>
    </submittedName>
</protein>
<reference evidence="1 2" key="2">
    <citation type="journal article" date="2019" name="G3 (Bethesda)">
        <title>Hybrid Assembly of the Genome of the Entomopathogenic Nematode Steinernema carpocapsae Identifies the X-Chromosome.</title>
        <authorList>
            <person name="Serra L."/>
            <person name="Macchietto M."/>
            <person name="Macias-Munoz A."/>
            <person name="McGill C.J."/>
            <person name="Rodriguez I.M."/>
            <person name="Rodriguez B."/>
            <person name="Murad R."/>
            <person name="Mortazavi A."/>
        </authorList>
    </citation>
    <scope>NUCLEOTIDE SEQUENCE [LARGE SCALE GENOMIC DNA]</scope>
    <source>
        <strain evidence="1 2">ALL</strain>
    </source>
</reference>
<sequence length="69" mass="8632">MFCLLMSRVMREIETVERECDRRLVLDVHHLLVALQQRRHKRHLGYLGRRPLRLNQVRKSMFERRLLWH</sequence>
<dbReference type="Proteomes" id="UP000298663">
    <property type="component" value="Chromosome X"/>
</dbReference>
<comment type="caution">
    <text evidence="1">The sequence shown here is derived from an EMBL/GenBank/DDBJ whole genome shotgun (WGS) entry which is preliminary data.</text>
</comment>
<dbReference type="AlphaFoldDB" id="A0A4V6I7S3"/>
<dbReference type="EMBL" id="CM016762">
    <property type="protein sequence ID" value="TMS36333.1"/>
    <property type="molecule type" value="Genomic_DNA"/>
</dbReference>
<reference evidence="1 2" key="1">
    <citation type="journal article" date="2015" name="Genome Biol.">
        <title>Comparative genomics of Steinernema reveals deeply conserved gene regulatory networks.</title>
        <authorList>
            <person name="Dillman A.R."/>
            <person name="Macchietto M."/>
            <person name="Porter C.F."/>
            <person name="Rogers A."/>
            <person name="Williams B."/>
            <person name="Antoshechkin I."/>
            <person name="Lee M.M."/>
            <person name="Goodwin Z."/>
            <person name="Lu X."/>
            <person name="Lewis E.E."/>
            <person name="Goodrich-Blair H."/>
            <person name="Stock S.P."/>
            <person name="Adams B.J."/>
            <person name="Sternberg P.W."/>
            <person name="Mortazavi A."/>
        </authorList>
    </citation>
    <scope>NUCLEOTIDE SEQUENCE [LARGE SCALE GENOMIC DNA]</scope>
    <source>
        <strain evidence="1 2">ALL</strain>
    </source>
</reference>
<evidence type="ECO:0000313" key="1">
    <source>
        <dbReference type="EMBL" id="TMS36333.1"/>
    </source>
</evidence>
<organism evidence="1 2">
    <name type="scientific">Steinernema carpocapsae</name>
    <name type="common">Entomopathogenic nematode</name>
    <dbReference type="NCBI Taxonomy" id="34508"/>
    <lineage>
        <taxon>Eukaryota</taxon>
        <taxon>Metazoa</taxon>
        <taxon>Ecdysozoa</taxon>
        <taxon>Nematoda</taxon>
        <taxon>Chromadorea</taxon>
        <taxon>Rhabditida</taxon>
        <taxon>Tylenchina</taxon>
        <taxon>Panagrolaimomorpha</taxon>
        <taxon>Strongyloidoidea</taxon>
        <taxon>Steinernematidae</taxon>
        <taxon>Steinernema</taxon>
    </lineage>
</organism>
<gene>
    <name evidence="1" type="ORF">L596_003523</name>
</gene>